<dbReference type="Proteomes" id="UP000638836">
    <property type="component" value="Unassembled WGS sequence"/>
</dbReference>
<dbReference type="InterPro" id="IPR005760">
    <property type="entry name" value="A/G_AdeGlyc_MutY"/>
</dbReference>
<dbReference type="SUPFAM" id="SSF55811">
    <property type="entry name" value="Nudix"/>
    <property type="match status" value="1"/>
</dbReference>
<dbReference type="EC" id="3.2.2.31" evidence="3 13"/>
<reference evidence="15 16" key="1">
    <citation type="journal article" date="2020" name="Microorganisms">
        <title>New Insight into Antimicrobial Compounds from Food and Marine-Sourced Carnobacterium Species through Phenotype and Genome Analyses.</title>
        <authorList>
            <person name="Begrem S."/>
            <person name="Ivaniuk F."/>
            <person name="Gigout-Chevalier F."/>
            <person name="Kolypczuk L."/>
            <person name="Bonnetot S."/>
            <person name="Leroi F."/>
            <person name="Grovel O."/>
            <person name="Delbarre-Ladrat C."/>
            <person name="Passerini D."/>
        </authorList>
    </citation>
    <scope>NUCLEOTIDE SEQUENCE [LARGE SCALE GENOMIC DNA]</scope>
    <source>
        <strain evidence="15 16">MIP2551</strain>
    </source>
</reference>
<evidence type="ECO:0000256" key="11">
    <source>
        <dbReference type="ARBA" id="ARBA00023204"/>
    </source>
</evidence>
<proteinExistence type="inferred from homology"/>
<keyword evidence="5" id="KW-0004">4Fe-4S</keyword>
<keyword evidence="8" id="KW-0378">Hydrolase</keyword>
<evidence type="ECO:0000256" key="6">
    <source>
        <dbReference type="ARBA" id="ARBA00022723"/>
    </source>
</evidence>
<dbReference type="CDD" id="cd00056">
    <property type="entry name" value="ENDO3c"/>
    <property type="match status" value="1"/>
</dbReference>
<evidence type="ECO:0000256" key="7">
    <source>
        <dbReference type="ARBA" id="ARBA00022763"/>
    </source>
</evidence>
<feature type="domain" description="HhH-GPD" evidence="14">
    <location>
        <begin position="62"/>
        <end position="213"/>
    </location>
</feature>
<protein>
    <recommendedName>
        <fullName evidence="4 13">Adenine DNA glycosylase</fullName>
        <ecNumber evidence="3 13">3.2.2.31</ecNumber>
    </recommendedName>
</protein>
<comment type="function">
    <text evidence="13">Adenine glycosylase active on G-A mispairs.</text>
</comment>
<dbReference type="InterPro" id="IPR003265">
    <property type="entry name" value="HhH-GPD_domain"/>
</dbReference>
<keyword evidence="16" id="KW-1185">Reference proteome</keyword>
<evidence type="ECO:0000256" key="5">
    <source>
        <dbReference type="ARBA" id="ARBA00022485"/>
    </source>
</evidence>
<dbReference type="Gene3D" id="1.10.1670.10">
    <property type="entry name" value="Helix-hairpin-Helix base-excision DNA repair enzymes (C-terminal)"/>
    <property type="match status" value="1"/>
</dbReference>
<evidence type="ECO:0000256" key="13">
    <source>
        <dbReference type="RuleBase" id="RU365096"/>
    </source>
</evidence>
<evidence type="ECO:0000313" key="16">
    <source>
        <dbReference type="Proteomes" id="UP000638836"/>
    </source>
</evidence>
<dbReference type="InterPro" id="IPR044298">
    <property type="entry name" value="MIG/MutY"/>
</dbReference>
<evidence type="ECO:0000256" key="1">
    <source>
        <dbReference type="ARBA" id="ARBA00000843"/>
    </source>
</evidence>
<keyword evidence="10" id="KW-0411">Iron-sulfur</keyword>
<dbReference type="SMART" id="SM00478">
    <property type="entry name" value="ENDO3c"/>
    <property type="match status" value="1"/>
</dbReference>
<keyword evidence="9 13" id="KW-0408">Iron</keyword>
<dbReference type="InterPro" id="IPR029119">
    <property type="entry name" value="MutY_C"/>
</dbReference>
<dbReference type="InterPro" id="IPR015797">
    <property type="entry name" value="NUDIX_hydrolase-like_dom_sf"/>
</dbReference>
<dbReference type="Gene3D" id="3.90.79.10">
    <property type="entry name" value="Nucleoside Triphosphate Pyrophosphohydrolase"/>
    <property type="match status" value="1"/>
</dbReference>
<keyword evidence="7 13" id="KW-0227">DNA damage</keyword>
<dbReference type="NCBIfam" id="TIGR01084">
    <property type="entry name" value="mutY"/>
    <property type="match status" value="1"/>
</dbReference>
<evidence type="ECO:0000256" key="2">
    <source>
        <dbReference type="ARBA" id="ARBA00008343"/>
    </source>
</evidence>
<dbReference type="InterPro" id="IPR023170">
    <property type="entry name" value="HhH_base_excis_C"/>
</dbReference>
<organism evidence="15 16">
    <name type="scientific">Carnobacterium inhibens</name>
    <dbReference type="NCBI Taxonomy" id="147709"/>
    <lineage>
        <taxon>Bacteria</taxon>
        <taxon>Bacillati</taxon>
        <taxon>Bacillota</taxon>
        <taxon>Bacilli</taxon>
        <taxon>Lactobacillales</taxon>
        <taxon>Carnobacteriaceae</taxon>
        <taxon>Carnobacterium</taxon>
    </lineage>
</organism>
<dbReference type="RefSeq" id="WP_187949077.1">
    <property type="nucleotide sequence ID" value="NZ_WNJQ01000008.1"/>
</dbReference>
<dbReference type="PANTHER" id="PTHR42944:SF1">
    <property type="entry name" value="ADENINE DNA GLYCOSYLASE"/>
    <property type="match status" value="1"/>
</dbReference>
<comment type="similarity">
    <text evidence="2 13">Belongs to the Nth/MutY family.</text>
</comment>
<dbReference type="SUPFAM" id="SSF48150">
    <property type="entry name" value="DNA-glycosylase"/>
    <property type="match status" value="1"/>
</dbReference>
<comment type="cofactor">
    <cofactor evidence="13">
        <name>[4Fe-4S] cluster</name>
        <dbReference type="ChEBI" id="CHEBI:49883"/>
    </cofactor>
    <text evidence="13">Binds 1 [4Fe-4S] cluster.</text>
</comment>
<evidence type="ECO:0000256" key="3">
    <source>
        <dbReference type="ARBA" id="ARBA00012045"/>
    </source>
</evidence>
<evidence type="ECO:0000259" key="14">
    <source>
        <dbReference type="SMART" id="SM00478"/>
    </source>
</evidence>
<evidence type="ECO:0000256" key="12">
    <source>
        <dbReference type="ARBA" id="ARBA00023295"/>
    </source>
</evidence>
<evidence type="ECO:0000256" key="10">
    <source>
        <dbReference type="ARBA" id="ARBA00023014"/>
    </source>
</evidence>
<dbReference type="EMBL" id="WNJQ01000008">
    <property type="protein sequence ID" value="MBC9825988.1"/>
    <property type="molecule type" value="Genomic_DNA"/>
</dbReference>
<dbReference type="Pfam" id="PF00730">
    <property type="entry name" value="HhH-GPD"/>
    <property type="match status" value="1"/>
</dbReference>
<keyword evidence="6" id="KW-0479">Metal-binding</keyword>
<evidence type="ECO:0000256" key="4">
    <source>
        <dbReference type="ARBA" id="ARBA00022023"/>
    </source>
</evidence>
<dbReference type="Pfam" id="PF14815">
    <property type="entry name" value="NUDIX_4"/>
    <property type="match status" value="1"/>
</dbReference>
<dbReference type="InterPro" id="IPR011257">
    <property type="entry name" value="DNA_glycosylase"/>
</dbReference>
<evidence type="ECO:0000256" key="8">
    <source>
        <dbReference type="ARBA" id="ARBA00022801"/>
    </source>
</evidence>
<keyword evidence="11" id="KW-0234">DNA repair</keyword>
<keyword evidence="12 13" id="KW-0326">Glycosidase</keyword>
<comment type="caution">
    <text evidence="15">The sequence shown here is derived from an EMBL/GenBank/DDBJ whole genome shotgun (WGS) entry which is preliminary data.</text>
</comment>
<comment type="catalytic activity">
    <reaction evidence="1 13">
        <text>Hydrolyzes free adenine bases from 7,8-dihydro-8-oxoguanine:adenine mismatched double-stranded DNA, leaving an apurinic site.</text>
        <dbReference type="EC" id="3.2.2.31"/>
    </reaction>
</comment>
<evidence type="ECO:0000313" key="15">
    <source>
        <dbReference type="EMBL" id="MBC9825988.1"/>
    </source>
</evidence>
<dbReference type="CDD" id="cd03431">
    <property type="entry name" value="NUDIX_DNA_Glycosylase_C-MutY"/>
    <property type="match status" value="1"/>
</dbReference>
<sequence>MTEIESKIDEKEQKILHGIPMWPQEKINRFRETLLSWYDIEKRDLPWRKNNDPYRIWVSEIMLQQTRVDTVIPYYLNFMNNFPTIEALANAHEDVLLKAWEGLGYYSRVRNMQKAAQQIMEDYDGEMPKDPKEISKLKGIGPYTTGAIASMAFGLPEPAVDGNVMRVLSRLFEIDADIAKPGNRKIFEAIMRELIDPYKPGDFNQAFMDLGSSICTPKNYHPELSPVKEFNQSYQNGTWDKYPVKSKKKKAKPVYYVGAIIKNAEGAFLLEKRPENGLLANMWTFPLIEEESVTHEAEIKKGTLTGVTDENKTEQVIKNVMAELEAKYAVKPTLMEQPFDEVQHIFSHLKWFVAVYYGQVVKEEESMFIPENCYWVHPSDFDHYTFPGPQTKMWQSYLSKFNHN</sequence>
<dbReference type="Gene3D" id="1.10.340.30">
    <property type="entry name" value="Hypothetical protein, domain 2"/>
    <property type="match status" value="1"/>
</dbReference>
<gene>
    <name evidence="15" type="primary">mutY</name>
    <name evidence="15" type="ORF">GLO26_09185</name>
</gene>
<name>A0ABR7TDE3_9LACT</name>
<dbReference type="PANTHER" id="PTHR42944">
    <property type="entry name" value="ADENINE DNA GLYCOSYLASE"/>
    <property type="match status" value="1"/>
</dbReference>
<evidence type="ECO:0000256" key="9">
    <source>
        <dbReference type="ARBA" id="ARBA00023004"/>
    </source>
</evidence>
<accession>A0ABR7TDE3</accession>